<reference evidence="2" key="2">
    <citation type="submission" date="2022-01" db="EMBL/GenBank/DDBJ databases">
        <authorList>
            <person name="Yamashiro T."/>
            <person name="Shiraishi A."/>
            <person name="Satake H."/>
            <person name="Nakayama K."/>
        </authorList>
    </citation>
    <scope>NUCLEOTIDE SEQUENCE</scope>
</reference>
<organism evidence="2 3">
    <name type="scientific">Tanacetum coccineum</name>
    <dbReference type="NCBI Taxonomy" id="301880"/>
    <lineage>
        <taxon>Eukaryota</taxon>
        <taxon>Viridiplantae</taxon>
        <taxon>Streptophyta</taxon>
        <taxon>Embryophyta</taxon>
        <taxon>Tracheophyta</taxon>
        <taxon>Spermatophyta</taxon>
        <taxon>Magnoliopsida</taxon>
        <taxon>eudicotyledons</taxon>
        <taxon>Gunneridae</taxon>
        <taxon>Pentapetalae</taxon>
        <taxon>asterids</taxon>
        <taxon>campanulids</taxon>
        <taxon>Asterales</taxon>
        <taxon>Asteraceae</taxon>
        <taxon>Asteroideae</taxon>
        <taxon>Anthemideae</taxon>
        <taxon>Anthemidinae</taxon>
        <taxon>Tanacetum</taxon>
    </lineage>
</organism>
<sequence>MTNKKVAELDAEFIEYKAEAKASMDALEKKIDDGIGKLDASIKAMKEESDAKFEVLRQLILGTAPSQSTHVDHVPQITKVPAKTAPYVPPIRRTYDDLGFPLPKFQADPSTAIGKNQRNAYGWIYSAERYFEIQELPQQEQLRAAALCMEGEALSWYRWSEGRTPFHSWDGFKRRLLIRFQQSQEGNLYEQFLAITQEESAQVYVALFEKLACQLGVISESVMEATFIKGLKPALRVTVRVMNPKGLNDAMELFVSIEDNELYEGVMLSKGVAAIVGQTTSVRRNIHHDRCASSTLQVVLVDESDEAEERDLNFKSWNRGSKID</sequence>
<proteinExistence type="predicted"/>
<dbReference type="InterPro" id="IPR005162">
    <property type="entry name" value="Retrotrans_gag_dom"/>
</dbReference>
<accession>A0ABQ5I314</accession>
<keyword evidence="3" id="KW-1185">Reference proteome</keyword>
<dbReference type="Pfam" id="PF03732">
    <property type="entry name" value="Retrotrans_gag"/>
    <property type="match status" value="1"/>
</dbReference>
<comment type="caution">
    <text evidence="2">The sequence shown here is derived from an EMBL/GenBank/DDBJ whole genome shotgun (WGS) entry which is preliminary data.</text>
</comment>
<reference evidence="2" key="1">
    <citation type="journal article" date="2022" name="Int. J. Mol. Sci.">
        <title>Draft Genome of Tanacetum Coccineum: Genomic Comparison of Closely Related Tanacetum-Family Plants.</title>
        <authorList>
            <person name="Yamashiro T."/>
            <person name="Shiraishi A."/>
            <person name="Nakayama K."/>
            <person name="Satake H."/>
        </authorList>
    </citation>
    <scope>NUCLEOTIDE SEQUENCE</scope>
</reference>
<dbReference type="Proteomes" id="UP001151760">
    <property type="component" value="Unassembled WGS sequence"/>
</dbReference>
<gene>
    <name evidence="2" type="ORF">Tco_1082936</name>
</gene>
<dbReference type="EMBL" id="BQNB010020263">
    <property type="protein sequence ID" value="GJT94091.1"/>
    <property type="molecule type" value="Genomic_DNA"/>
</dbReference>
<protein>
    <submittedName>
        <fullName evidence="2">Ankyrin repeat-containing protein</fullName>
    </submittedName>
</protein>
<name>A0ABQ5I314_9ASTR</name>
<evidence type="ECO:0000313" key="2">
    <source>
        <dbReference type="EMBL" id="GJT94091.1"/>
    </source>
</evidence>
<evidence type="ECO:0000313" key="3">
    <source>
        <dbReference type="Proteomes" id="UP001151760"/>
    </source>
</evidence>
<feature type="domain" description="Retrotransposon gag" evidence="1">
    <location>
        <begin position="144"/>
        <end position="233"/>
    </location>
</feature>
<evidence type="ECO:0000259" key="1">
    <source>
        <dbReference type="Pfam" id="PF03732"/>
    </source>
</evidence>